<gene>
    <name evidence="3" type="ORF">EUB48_12115</name>
</gene>
<dbReference type="OrthoDB" id="8630841at2"/>
<accession>A0A515DC12</accession>
<dbReference type="GO" id="GO:0006310">
    <property type="term" value="P:DNA recombination"/>
    <property type="evidence" value="ECO:0007669"/>
    <property type="project" value="UniProtKB-KW"/>
</dbReference>
<name>A0A515DC12_9BURK</name>
<dbReference type="Proteomes" id="UP000316798">
    <property type="component" value="Chromosome"/>
</dbReference>
<evidence type="ECO:0000313" key="3">
    <source>
        <dbReference type="EMBL" id="QDL37936.1"/>
    </source>
</evidence>
<organism evidence="3 4">
    <name type="scientific">Rhodoferax sediminis</name>
    <dbReference type="NCBI Taxonomy" id="2509614"/>
    <lineage>
        <taxon>Bacteria</taxon>
        <taxon>Pseudomonadati</taxon>
        <taxon>Pseudomonadota</taxon>
        <taxon>Betaproteobacteria</taxon>
        <taxon>Burkholderiales</taxon>
        <taxon>Comamonadaceae</taxon>
        <taxon>Rhodoferax</taxon>
    </lineage>
</organism>
<evidence type="ECO:0000259" key="2">
    <source>
        <dbReference type="PROSITE" id="PS51898"/>
    </source>
</evidence>
<sequence length="62" mass="6905">MHCTKGIRDRALLLLGFAAALRRSELVALNVEDLQFVREGMIVCLRRSKTDPEAVGRKIAVP</sequence>
<evidence type="ECO:0000313" key="4">
    <source>
        <dbReference type="Proteomes" id="UP000316798"/>
    </source>
</evidence>
<dbReference type="GO" id="GO:0015074">
    <property type="term" value="P:DNA integration"/>
    <property type="evidence" value="ECO:0007669"/>
    <property type="project" value="InterPro"/>
</dbReference>
<dbReference type="PROSITE" id="PS51898">
    <property type="entry name" value="TYR_RECOMBINASE"/>
    <property type="match status" value="1"/>
</dbReference>
<reference evidence="3 4" key="1">
    <citation type="submission" date="2019-01" db="EMBL/GenBank/DDBJ databases">
        <title>Genomic insights into a novel species Rhodoferax sp.</title>
        <authorList>
            <person name="Jin L."/>
        </authorList>
    </citation>
    <scope>NUCLEOTIDE SEQUENCE [LARGE SCALE GENOMIC DNA]</scope>
    <source>
        <strain evidence="3 4">CHu59-6-5</strain>
    </source>
</reference>
<dbReference type="Gene3D" id="1.10.443.10">
    <property type="entry name" value="Intergrase catalytic core"/>
    <property type="match status" value="1"/>
</dbReference>
<keyword evidence="4" id="KW-1185">Reference proteome</keyword>
<dbReference type="AlphaFoldDB" id="A0A515DC12"/>
<dbReference type="SUPFAM" id="SSF56349">
    <property type="entry name" value="DNA breaking-rejoining enzymes"/>
    <property type="match status" value="1"/>
</dbReference>
<dbReference type="InterPro" id="IPR002104">
    <property type="entry name" value="Integrase_catalytic"/>
</dbReference>
<evidence type="ECO:0000256" key="1">
    <source>
        <dbReference type="ARBA" id="ARBA00023172"/>
    </source>
</evidence>
<protein>
    <recommendedName>
        <fullName evidence="2">Tyr recombinase domain-containing protein</fullName>
    </recommendedName>
</protein>
<dbReference type="InterPro" id="IPR013762">
    <property type="entry name" value="Integrase-like_cat_sf"/>
</dbReference>
<proteinExistence type="predicted"/>
<feature type="domain" description="Tyr recombinase" evidence="2">
    <location>
        <begin position="1"/>
        <end position="62"/>
    </location>
</feature>
<dbReference type="KEGG" id="rhf:EUB48_12115"/>
<keyword evidence="1" id="KW-0233">DNA recombination</keyword>
<dbReference type="EMBL" id="CP035503">
    <property type="protein sequence ID" value="QDL37936.1"/>
    <property type="molecule type" value="Genomic_DNA"/>
</dbReference>
<dbReference type="InterPro" id="IPR011010">
    <property type="entry name" value="DNA_brk_join_enz"/>
</dbReference>
<dbReference type="GO" id="GO:0003677">
    <property type="term" value="F:DNA binding"/>
    <property type="evidence" value="ECO:0007669"/>
    <property type="project" value="InterPro"/>
</dbReference>